<sequence>MTSIPHDTPGEPDPLRALGLERLRRRTSMKWRTYPDDVLPVWVAEMDVPLAEPVVRAVTDALALGDTGYPAGTAYAEALAAFAAERWNWDGVAPERTAIVPDVMLGVVEMLRLVTGPGDPVIVNPPVYPPFFQFVTHMDRRVVEAPLGAGLRLDPGILEETFREATAHGGRAAYLLCSPHNPTGTVHTAAELGAVAGLAERYGVRVVADEIHAPLVTPGVPFVPYLSVPGAERGLSLMSASKGWNLAGLKAALALAGPAAAADLARLPEEVSHGPSHVGVIAHTAALRDATGWLDALLAGLRANRALLTGLLADRLPGIRAHAAEATFLAWLDCRALGLGDDPARVFLDRGRVALSSGLPFGTGGRGHARLNLATSPEILTEAVRRMAAALD</sequence>
<dbReference type="RefSeq" id="WP_201814545.1">
    <property type="nucleotide sequence ID" value="NZ_JAERRH010000002.1"/>
</dbReference>
<evidence type="ECO:0000256" key="5">
    <source>
        <dbReference type="ARBA" id="ARBA00037974"/>
    </source>
</evidence>
<evidence type="ECO:0000313" key="7">
    <source>
        <dbReference type="EMBL" id="MBL1104101.1"/>
    </source>
</evidence>
<dbReference type="PANTHER" id="PTHR43525">
    <property type="entry name" value="PROTEIN MALY"/>
    <property type="match status" value="1"/>
</dbReference>
<gene>
    <name evidence="7" type="ORF">JK361_05690</name>
</gene>
<dbReference type="EMBL" id="JAERRH010000002">
    <property type="protein sequence ID" value="MBL1104101.1"/>
    <property type="molecule type" value="Genomic_DNA"/>
</dbReference>
<evidence type="ECO:0000256" key="4">
    <source>
        <dbReference type="ARBA" id="ARBA00023239"/>
    </source>
</evidence>
<dbReference type="SUPFAM" id="SSF53383">
    <property type="entry name" value="PLP-dependent transferases"/>
    <property type="match status" value="1"/>
</dbReference>
<dbReference type="CDD" id="cd00609">
    <property type="entry name" value="AAT_like"/>
    <property type="match status" value="1"/>
</dbReference>
<evidence type="ECO:0000256" key="2">
    <source>
        <dbReference type="ARBA" id="ARBA00012224"/>
    </source>
</evidence>
<evidence type="ECO:0000259" key="6">
    <source>
        <dbReference type="Pfam" id="PF00155"/>
    </source>
</evidence>
<keyword evidence="8" id="KW-1185">Reference proteome</keyword>
<reference evidence="7 8" key="1">
    <citation type="submission" date="2021-01" db="EMBL/GenBank/DDBJ databases">
        <title>WGS of actinomycetes isolated from Thailand.</title>
        <authorList>
            <person name="Thawai C."/>
        </authorList>
    </citation>
    <scope>NUCLEOTIDE SEQUENCE [LARGE SCALE GENOMIC DNA]</scope>
    <source>
        <strain evidence="7 8">CH5-8</strain>
    </source>
</reference>
<dbReference type="Gene3D" id="3.40.640.10">
    <property type="entry name" value="Type I PLP-dependent aspartate aminotransferase-like (Major domain)"/>
    <property type="match status" value="1"/>
</dbReference>
<keyword evidence="3" id="KW-0663">Pyridoxal phosphate</keyword>
<dbReference type="Proteomes" id="UP000621386">
    <property type="component" value="Unassembled WGS sequence"/>
</dbReference>
<comment type="caution">
    <text evidence="7">The sequence shown here is derived from an EMBL/GenBank/DDBJ whole genome shotgun (WGS) entry which is preliminary data.</text>
</comment>
<comment type="cofactor">
    <cofactor evidence="1">
        <name>pyridoxal 5'-phosphate</name>
        <dbReference type="ChEBI" id="CHEBI:597326"/>
    </cofactor>
</comment>
<dbReference type="EC" id="4.4.1.13" evidence="2"/>
<organism evidence="7 8">
    <name type="scientific">Streptomyces musisoli</name>
    <dbReference type="NCBI Taxonomy" id="2802280"/>
    <lineage>
        <taxon>Bacteria</taxon>
        <taxon>Bacillati</taxon>
        <taxon>Actinomycetota</taxon>
        <taxon>Actinomycetes</taxon>
        <taxon>Kitasatosporales</taxon>
        <taxon>Streptomycetaceae</taxon>
        <taxon>Streptomyces</taxon>
    </lineage>
</organism>
<proteinExistence type="inferred from homology"/>
<name>A0ABS1NVH4_9ACTN</name>
<comment type="similarity">
    <text evidence="5">Belongs to the class-II pyridoxal-phosphate-dependent aminotransferase family. MalY/PatB cystathionine beta-lyase subfamily.</text>
</comment>
<accession>A0ABS1NVH4</accession>
<dbReference type="Pfam" id="PF00155">
    <property type="entry name" value="Aminotran_1_2"/>
    <property type="match status" value="1"/>
</dbReference>
<evidence type="ECO:0000256" key="3">
    <source>
        <dbReference type="ARBA" id="ARBA00022898"/>
    </source>
</evidence>
<dbReference type="Gene3D" id="3.90.1150.10">
    <property type="entry name" value="Aspartate Aminotransferase, domain 1"/>
    <property type="match status" value="1"/>
</dbReference>
<evidence type="ECO:0000256" key="1">
    <source>
        <dbReference type="ARBA" id="ARBA00001933"/>
    </source>
</evidence>
<feature type="domain" description="Aminotransferase class I/classII large" evidence="6">
    <location>
        <begin position="74"/>
        <end position="386"/>
    </location>
</feature>
<dbReference type="InterPro" id="IPR015421">
    <property type="entry name" value="PyrdxlP-dep_Trfase_major"/>
</dbReference>
<evidence type="ECO:0000313" key="8">
    <source>
        <dbReference type="Proteomes" id="UP000621386"/>
    </source>
</evidence>
<protein>
    <recommendedName>
        <fullName evidence="2">cysteine-S-conjugate beta-lyase</fullName>
        <ecNumber evidence="2">4.4.1.13</ecNumber>
    </recommendedName>
</protein>
<dbReference type="InterPro" id="IPR015422">
    <property type="entry name" value="PyrdxlP-dep_Trfase_small"/>
</dbReference>
<dbReference type="PANTHER" id="PTHR43525:SF2">
    <property type="entry name" value="CYSTATHIONINE BETA-LYASE-RELATED"/>
    <property type="match status" value="1"/>
</dbReference>
<dbReference type="InterPro" id="IPR015424">
    <property type="entry name" value="PyrdxlP-dep_Trfase"/>
</dbReference>
<dbReference type="InterPro" id="IPR004839">
    <property type="entry name" value="Aminotransferase_I/II_large"/>
</dbReference>
<keyword evidence="4" id="KW-0456">Lyase</keyword>
<keyword evidence="7" id="KW-0032">Aminotransferase</keyword>
<keyword evidence="7" id="KW-0808">Transferase</keyword>
<dbReference type="GO" id="GO:0008483">
    <property type="term" value="F:transaminase activity"/>
    <property type="evidence" value="ECO:0007669"/>
    <property type="project" value="UniProtKB-KW"/>
</dbReference>
<dbReference type="InterPro" id="IPR051798">
    <property type="entry name" value="Class-II_PLP-Dep_Aminotrans"/>
</dbReference>